<dbReference type="OrthoDB" id="10017160at2759"/>
<gene>
    <name evidence="1" type="ORF">EVAR_77169_1</name>
</gene>
<dbReference type="InterPro" id="IPR052709">
    <property type="entry name" value="Transposase-MT_Hybrid"/>
</dbReference>
<dbReference type="PANTHER" id="PTHR46060:SF1">
    <property type="entry name" value="MARINER MOS1 TRANSPOSASE-LIKE PROTEIN"/>
    <property type="match status" value="1"/>
</dbReference>
<evidence type="ECO:0000313" key="1">
    <source>
        <dbReference type="EMBL" id="GBP08481.1"/>
    </source>
</evidence>
<evidence type="ECO:0000313" key="2">
    <source>
        <dbReference type="Proteomes" id="UP000299102"/>
    </source>
</evidence>
<dbReference type="EMBL" id="BGZK01000031">
    <property type="protein sequence ID" value="GBP08481.1"/>
    <property type="molecule type" value="Genomic_DNA"/>
</dbReference>
<sequence length="158" mass="18650">MTFCNWFAEFICGRVNSSKEFHNYFISRQSTALNNENIDPVRRIIETDRHVIYNEIRVSSVIEELRKNNRKRQIILRHDNVSSHTAKQSNKFLKEENLELMSNSAYSSDLAPFDLILFTKIKNQLRGQPLSSPEGAVEEYEKHVSEVTREEWHKCFQN</sequence>
<dbReference type="GO" id="GO:0003676">
    <property type="term" value="F:nucleic acid binding"/>
    <property type="evidence" value="ECO:0007669"/>
    <property type="project" value="InterPro"/>
</dbReference>
<dbReference type="AlphaFoldDB" id="A0A4C1T5E1"/>
<comment type="caution">
    <text evidence="1">The sequence shown here is derived from an EMBL/GenBank/DDBJ whole genome shotgun (WGS) entry which is preliminary data.</text>
</comment>
<reference evidence="1 2" key="1">
    <citation type="journal article" date="2019" name="Commun. Biol.">
        <title>The bagworm genome reveals a unique fibroin gene that provides high tensile strength.</title>
        <authorList>
            <person name="Kono N."/>
            <person name="Nakamura H."/>
            <person name="Ohtoshi R."/>
            <person name="Tomita M."/>
            <person name="Numata K."/>
            <person name="Arakawa K."/>
        </authorList>
    </citation>
    <scope>NUCLEOTIDE SEQUENCE [LARGE SCALE GENOMIC DNA]</scope>
</reference>
<dbReference type="PANTHER" id="PTHR46060">
    <property type="entry name" value="MARINER MOS1 TRANSPOSASE-LIKE PROTEIN"/>
    <property type="match status" value="1"/>
</dbReference>
<protein>
    <submittedName>
        <fullName evidence="1">Mariner Mos1 transposase</fullName>
    </submittedName>
</protein>
<keyword evidence="2" id="KW-1185">Reference proteome</keyword>
<dbReference type="Gene3D" id="3.30.420.10">
    <property type="entry name" value="Ribonuclease H-like superfamily/Ribonuclease H"/>
    <property type="match status" value="1"/>
</dbReference>
<name>A0A4C1T5E1_EUMVA</name>
<organism evidence="1 2">
    <name type="scientific">Eumeta variegata</name>
    <name type="common">Bagworm moth</name>
    <name type="synonym">Eumeta japonica</name>
    <dbReference type="NCBI Taxonomy" id="151549"/>
    <lineage>
        <taxon>Eukaryota</taxon>
        <taxon>Metazoa</taxon>
        <taxon>Ecdysozoa</taxon>
        <taxon>Arthropoda</taxon>
        <taxon>Hexapoda</taxon>
        <taxon>Insecta</taxon>
        <taxon>Pterygota</taxon>
        <taxon>Neoptera</taxon>
        <taxon>Endopterygota</taxon>
        <taxon>Lepidoptera</taxon>
        <taxon>Glossata</taxon>
        <taxon>Ditrysia</taxon>
        <taxon>Tineoidea</taxon>
        <taxon>Psychidae</taxon>
        <taxon>Oiketicinae</taxon>
        <taxon>Eumeta</taxon>
    </lineage>
</organism>
<dbReference type="Proteomes" id="UP000299102">
    <property type="component" value="Unassembled WGS sequence"/>
</dbReference>
<dbReference type="InterPro" id="IPR036397">
    <property type="entry name" value="RNaseH_sf"/>
</dbReference>
<proteinExistence type="predicted"/>
<accession>A0A4C1T5E1</accession>